<comment type="caution">
    <text evidence="2">The sequence shown here is derived from an EMBL/GenBank/DDBJ whole genome shotgun (WGS) entry which is preliminary data.</text>
</comment>
<dbReference type="EMBL" id="JAACXV010014301">
    <property type="protein sequence ID" value="KAF7268821.1"/>
    <property type="molecule type" value="Genomic_DNA"/>
</dbReference>
<dbReference type="AlphaFoldDB" id="A0A834HYH9"/>
<dbReference type="Pfam" id="PF06784">
    <property type="entry name" value="UPF0240"/>
    <property type="match status" value="2"/>
</dbReference>
<dbReference type="GO" id="GO:0005739">
    <property type="term" value="C:mitochondrion"/>
    <property type="evidence" value="ECO:0007669"/>
    <property type="project" value="TreeGrafter"/>
</dbReference>
<keyword evidence="3" id="KW-1185">Reference proteome</keyword>
<evidence type="ECO:0008006" key="4">
    <source>
        <dbReference type="Google" id="ProtNLM"/>
    </source>
</evidence>
<organism evidence="2 3">
    <name type="scientific">Rhynchophorus ferrugineus</name>
    <name type="common">Red palm weevil</name>
    <name type="synonym">Curculio ferrugineus</name>
    <dbReference type="NCBI Taxonomy" id="354439"/>
    <lineage>
        <taxon>Eukaryota</taxon>
        <taxon>Metazoa</taxon>
        <taxon>Ecdysozoa</taxon>
        <taxon>Arthropoda</taxon>
        <taxon>Hexapoda</taxon>
        <taxon>Insecta</taxon>
        <taxon>Pterygota</taxon>
        <taxon>Neoptera</taxon>
        <taxon>Endopterygota</taxon>
        <taxon>Coleoptera</taxon>
        <taxon>Polyphaga</taxon>
        <taxon>Cucujiformia</taxon>
        <taxon>Curculionidae</taxon>
        <taxon>Dryophthorinae</taxon>
        <taxon>Rhynchophorus</taxon>
    </lineage>
</organism>
<feature type="region of interest" description="Disordered" evidence="1">
    <location>
        <begin position="78"/>
        <end position="99"/>
    </location>
</feature>
<gene>
    <name evidence="2" type="ORF">GWI33_018167</name>
</gene>
<protein>
    <recommendedName>
        <fullName evidence="4">NDUFAF4-like protein</fullName>
    </recommendedName>
</protein>
<dbReference type="Proteomes" id="UP000625711">
    <property type="component" value="Unassembled WGS sequence"/>
</dbReference>
<proteinExistence type="predicted"/>
<dbReference type="GO" id="GO:0032981">
    <property type="term" value="P:mitochondrial respiratory chain complex I assembly"/>
    <property type="evidence" value="ECO:0007669"/>
    <property type="project" value="InterPro"/>
</dbReference>
<dbReference type="PANTHER" id="PTHR13338:SF4">
    <property type="entry name" value="NADH DEHYDROGENASE [UBIQUINONE] 1 ALPHA SUBCOMPLEX ASSEMBLY FACTOR 4"/>
    <property type="match status" value="1"/>
</dbReference>
<reference evidence="2" key="1">
    <citation type="submission" date="2020-08" db="EMBL/GenBank/DDBJ databases">
        <title>Genome sequencing and assembly of the red palm weevil Rhynchophorus ferrugineus.</title>
        <authorList>
            <person name="Dias G.B."/>
            <person name="Bergman C.M."/>
            <person name="Manee M."/>
        </authorList>
    </citation>
    <scope>NUCLEOTIDE SEQUENCE</scope>
    <source>
        <strain evidence="2">AA-2017</strain>
        <tissue evidence="2">Whole larva</tissue>
    </source>
</reference>
<evidence type="ECO:0000256" key="1">
    <source>
        <dbReference type="SAM" id="MobiDB-lite"/>
    </source>
</evidence>
<sequence>MGKILSTIKHPFRNFNLESRAHKIIGQSKPIPAPKFEKDELDLQRLQKQYPEVFKEGLRKDEQLDQHLKDVYVVSHDPVSEIKQPQNPNRPLPQDRSQPDMYLFGHKEPEKVPLGDPKLHTAENISKVYKLPESTVSNILKYYRVFEIYVPENVKKTKGKFAAPSKPSSYVTKDISKLLPSSDFNKKNDS</sequence>
<accession>A0A834HYH9</accession>
<name>A0A834HYH9_RHYFE</name>
<dbReference type="PANTHER" id="PTHR13338">
    <property type="entry name" value="UPF0240 PROTEIN"/>
    <property type="match status" value="1"/>
</dbReference>
<dbReference type="OrthoDB" id="2434756at2759"/>
<dbReference type="InterPro" id="IPR009622">
    <property type="entry name" value="NDUFAF4"/>
</dbReference>
<evidence type="ECO:0000313" key="3">
    <source>
        <dbReference type="Proteomes" id="UP000625711"/>
    </source>
</evidence>
<evidence type="ECO:0000313" key="2">
    <source>
        <dbReference type="EMBL" id="KAF7268821.1"/>
    </source>
</evidence>